<proteinExistence type="inferred from homology"/>
<evidence type="ECO:0000256" key="1">
    <source>
        <dbReference type="ARBA" id="ARBA00004141"/>
    </source>
</evidence>
<evidence type="ECO:0000256" key="2">
    <source>
        <dbReference type="ARBA" id="ARBA00022692"/>
    </source>
</evidence>
<feature type="transmembrane region" description="Helical" evidence="6">
    <location>
        <begin position="154"/>
        <end position="174"/>
    </location>
</feature>
<comment type="subcellular location">
    <subcellularLocation>
        <location evidence="1">Membrane</location>
        <topology evidence="1">Multi-pass membrane protein</topology>
    </subcellularLocation>
</comment>
<dbReference type="InterPro" id="IPR049326">
    <property type="entry name" value="Rhodopsin_dom_fungi"/>
</dbReference>
<feature type="transmembrane region" description="Helical" evidence="6">
    <location>
        <begin position="61"/>
        <end position="83"/>
    </location>
</feature>
<dbReference type="AlphaFoldDB" id="A0A2T4C352"/>
<dbReference type="Pfam" id="PF20684">
    <property type="entry name" value="Fung_rhodopsin"/>
    <property type="match status" value="1"/>
</dbReference>
<evidence type="ECO:0000256" key="3">
    <source>
        <dbReference type="ARBA" id="ARBA00022989"/>
    </source>
</evidence>
<evidence type="ECO:0000313" key="9">
    <source>
        <dbReference type="Proteomes" id="UP000240760"/>
    </source>
</evidence>
<evidence type="ECO:0000256" key="6">
    <source>
        <dbReference type="SAM" id="Phobius"/>
    </source>
</evidence>
<dbReference type="PANTHER" id="PTHR33048">
    <property type="entry name" value="PTH11-LIKE INTEGRAL MEMBRANE PROTEIN (AFU_ORTHOLOGUE AFUA_5G11245)"/>
    <property type="match status" value="1"/>
</dbReference>
<feature type="transmembrane region" description="Helical" evidence="6">
    <location>
        <begin position="271"/>
        <end position="290"/>
    </location>
</feature>
<dbReference type="GO" id="GO:0016020">
    <property type="term" value="C:membrane"/>
    <property type="evidence" value="ECO:0007669"/>
    <property type="project" value="UniProtKB-SubCell"/>
</dbReference>
<dbReference type="STRING" id="983965.A0A2T4C352"/>
<feature type="domain" description="Rhodopsin" evidence="7">
    <location>
        <begin position="46"/>
        <end position="262"/>
    </location>
</feature>
<protein>
    <recommendedName>
        <fullName evidence="7">Rhodopsin domain-containing protein</fullName>
    </recommendedName>
</protein>
<reference evidence="8 9" key="1">
    <citation type="submission" date="2016-07" db="EMBL/GenBank/DDBJ databases">
        <title>Multiple horizontal gene transfer events from other fungi enriched the ability of initially mycotrophic Trichoderma (Ascomycota) to feed on dead plant biomass.</title>
        <authorList>
            <consortium name="DOE Joint Genome Institute"/>
            <person name="Aerts A."/>
            <person name="Atanasova L."/>
            <person name="Chenthamara K."/>
            <person name="Zhang J."/>
            <person name="Grujic M."/>
            <person name="Henrissat B."/>
            <person name="Kuo A."/>
            <person name="Salamov A."/>
            <person name="Lipzen A."/>
            <person name="Labutti K."/>
            <person name="Barry K."/>
            <person name="Miao Y."/>
            <person name="Rahimi M.J."/>
            <person name="Shen Q."/>
            <person name="Grigoriev I.V."/>
            <person name="Kubicek C.P."/>
            <person name="Druzhinina I.S."/>
        </authorList>
    </citation>
    <scope>NUCLEOTIDE SEQUENCE [LARGE SCALE GENOMIC DNA]</scope>
    <source>
        <strain evidence="8 9">ATCC 18648</strain>
    </source>
</reference>
<dbReference type="Proteomes" id="UP000240760">
    <property type="component" value="Unassembled WGS sequence"/>
</dbReference>
<keyword evidence="4 6" id="KW-0472">Membrane</keyword>
<keyword evidence="9" id="KW-1185">Reference proteome</keyword>
<feature type="transmembrane region" description="Helical" evidence="6">
    <location>
        <begin position="30"/>
        <end position="49"/>
    </location>
</feature>
<dbReference type="EMBL" id="KZ679133">
    <property type="protein sequence ID" value="PTB75982.1"/>
    <property type="molecule type" value="Genomic_DNA"/>
</dbReference>
<dbReference type="PANTHER" id="PTHR33048:SF2">
    <property type="entry name" value="SRPK"/>
    <property type="match status" value="1"/>
</dbReference>
<evidence type="ECO:0000256" key="4">
    <source>
        <dbReference type="ARBA" id="ARBA00023136"/>
    </source>
</evidence>
<evidence type="ECO:0000313" key="8">
    <source>
        <dbReference type="EMBL" id="PTB75982.1"/>
    </source>
</evidence>
<name>A0A2T4C352_TRILO</name>
<dbReference type="InterPro" id="IPR052337">
    <property type="entry name" value="SAT4-like"/>
</dbReference>
<keyword evidence="2 6" id="KW-0812">Transmembrane</keyword>
<gene>
    <name evidence="8" type="ORF">M440DRAFT_1334854</name>
</gene>
<keyword evidence="3 6" id="KW-1133">Transmembrane helix</keyword>
<feature type="transmembrane region" description="Helical" evidence="6">
    <location>
        <begin position="118"/>
        <end position="142"/>
    </location>
</feature>
<feature type="transmembrane region" description="Helical" evidence="6">
    <location>
        <begin position="235"/>
        <end position="259"/>
    </location>
</feature>
<organism evidence="8 9">
    <name type="scientific">Trichoderma longibrachiatum ATCC 18648</name>
    <dbReference type="NCBI Taxonomy" id="983965"/>
    <lineage>
        <taxon>Eukaryota</taxon>
        <taxon>Fungi</taxon>
        <taxon>Dikarya</taxon>
        <taxon>Ascomycota</taxon>
        <taxon>Pezizomycotina</taxon>
        <taxon>Sordariomycetes</taxon>
        <taxon>Hypocreomycetidae</taxon>
        <taxon>Hypocreales</taxon>
        <taxon>Hypocreaceae</taxon>
        <taxon>Trichoderma</taxon>
    </lineage>
</organism>
<dbReference type="OrthoDB" id="2988756at2759"/>
<sequence>MIPNIKISAGDLEPIPMDRDSMDKAAAQTVQVFFLLGAALISIGGRLYVRCRQLGVKKLGLDDGLAVAGMILLVPNVMLAYLMSTQTRWIGNSSVTNGQAGAQLSAVEYYLRESGYKLYLYSWLFHSAALWTFKAAFLAIILRRTAALGRRQAHRYLGFSFLAGTWIATMMALVQHCRPLWKVSPDSGQHCQPATSSVLVWVSLGFDIITNLYLAFAAMSVAAREDKPKKDKLQWFAALLCGLFATGMAIARAVILSSGHNLQAEQNAEFWAIRQLFVFAAAVGFTDFSYHDYSHSMVVGDADVKSSLYPSYFSARQPSLTDSEATILATPKPAELHEKSADLLVKEVLVEGRRNSGIERKVEVSVFQESFIVAPEEPCDICGNYTKSWANDEDANKPEQRSTYFGGNVHFHVPNYGIIYKQRT</sequence>
<accession>A0A2T4C352</accession>
<evidence type="ECO:0000256" key="5">
    <source>
        <dbReference type="ARBA" id="ARBA00038359"/>
    </source>
</evidence>
<comment type="similarity">
    <text evidence="5">Belongs to the SAT4 family.</text>
</comment>
<evidence type="ECO:0000259" key="7">
    <source>
        <dbReference type="Pfam" id="PF20684"/>
    </source>
</evidence>
<feature type="transmembrane region" description="Helical" evidence="6">
    <location>
        <begin position="198"/>
        <end position="223"/>
    </location>
</feature>